<feature type="site" description="Important for substrate specificity" evidence="4">
    <location>
        <position position="16"/>
    </location>
</feature>
<feature type="site" description="Important for substrate specificity" evidence="4">
    <location>
        <position position="158"/>
    </location>
</feature>
<evidence type="ECO:0000256" key="2">
    <source>
        <dbReference type="ARBA" id="ARBA00022801"/>
    </source>
</evidence>
<comment type="cofactor">
    <cofactor evidence="1 4">
        <name>a divalent metal cation</name>
        <dbReference type="ChEBI" id="CHEBI:60240"/>
    </cofactor>
</comment>
<dbReference type="Pfam" id="PF02545">
    <property type="entry name" value="Maf"/>
    <property type="match status" value="1"/>
</dbReference>
<dbReference type="PANTHER" id="PTHR43213:SF5">
    <property type="entry name" value="BIFUNCTIONAL DTTP_UTP PYROPHOSPHATASE_METHYLTRANSFERASE PROTEIN-RELATED"/>
    <property type="match status" value="1"/>
</dbReference>
<gene>
    <name evidence="5" type="primary">maf</name>
    <name evidence="5" type="ORF">IAB80_06250</name>
</gene>
<dbReference type="HAMAP" id="MF_00528">
    <property type="entry name" value="Maf"/>
    <property type="match status" value="1"/>
</dbReference>
<protein>
    <recommendedName>
        <fullName evidence="4">dTTP/UTP pyrophosphatase</fullName>
        <shortName evidence="4">dTTPase/UTPase</shortName>
        <ecNumber evidence="4">3.6.1.9</ecNumber>
    </recommendedName>
    <alternativeName>
        <fullName evidence="4">Nucleoside triphosphate pyrophosphatase</fullName>
    </alternativeName>
    <alternativeName>
        <fullName evidence="4">Nucleotide pyrophosphatase</fullName>
        <shortName evidence="4">Nucleotide PPase</shortName>
    </alternativeName>
</protein>
<keyword evidence="4" id="KW-0963">Cytoplasm</keyword>
<comment type="function">
    <text evidence="4">Nucleoside triphosphate pyrophosphatase that hydrolyzes dTTP and UTP. May have a dual role in cell division arrest and in preventing the incorporation of modified nucleotides into cellular nucleic acids.</text>
</comment>
<sequence>MELKDKKIILASGSPRRKEILEGMDLCFETDTRNSFKEEFGPDIPHEEIPALMSRGKSHGFHRELGENEILVTADTMVLCRGQVLGKPKDREDAIRMLKLISGHLHRVITAVTIRDREHETTFSDTSYVHFRELENSEIEYYVDRYRPYDKAGAYAIQEWIGYTGIIKIDGSYYNIMGLPAHRLYEELMKFI</sequence>
<comment type="catalytic activity">
    <reaction evidence="4">
        <text>dTTP + H2O = dTMP + diphosphate + H(+)</text>
        <dbReference type="Rhea" id="RHEA:28534"/>
        <dbReference type="ChEBI" id="CHEBI:15377"/>
        <dbReference type="ChEBI" id="CHEBI:15378"/>
        <dbReference type="ChEBI" id="CHEBI:33019"/>
        <dbReference type="ChEBI" id="CHEBI:37568"/>
        <dbReference type="ChEBI" id="CHEBI:63528"/>
        <dbReference type="EC" id="3.6.1.9"/>
    </reaction>
</comment>
<dbReference type="InterPro" id="IPR003697">
    <property type="entry name" value="Maf-like"/>
</dbReference>
<evidence type="ECO:0000256" key="4">
    <source>
        <dbReference type="HAMAP-Rule" id="MF_00528"/>
    </source>
</evidence>
<dbReference type="GO" id="GO:0047429">
    <property type="term" value="F:nucleoside triphosphate diphosphatase activity"/>
    <property type="evidence" value="ECO:0007669"/>
    <property type="project" value="UniProtKB-EC"/>
</dbReference>
<dbReference type="InterPro" id="IPR029001">
    <property type="entry name" value="ITPase-like_fam"/>
</dbReference>
<reference evidence="5" key="2">
    <citation type="journal article" date="2021" name="PeerJ">
        <title>Extensive microbial diversity within the chicken gut microbiome revealed by metagenomics and culture.</title>
        <authorList>
            <person name="Gilroy R."/>
            <person name="Ravi A."/>
            <person name="Getino M."/>
            <person name="Pursley I."/>
            <person name="Horton D.L."/>
            <person name="Alikhan N.F."/>
            <person name="Baker D."/>
            <person name="Gharbi K."/>
            <person name="Hall N."/>
            <person name="Watson M."/>
            <person name="Adriaenssens E.M."/>
            <person name="Foster-Nyarko E."/>
            <person name="Jarju S."/>
            <person name="Secka A."/>
            <person name="Antonio M."/>
            <person name="Oren A."/>
            <person name="Chaudhuri R.R."/>
            <person name="La Ragione R."/>
            <person name="Hildebrand F."/>
            <person name="Pallen M.J."/>
        </authorList>
    </citation>
    <scope>NUCLEOTIDE SEQUENCE</scope>
    <source>
        <strain evidence="5">2478</strain>
    </source>
</reference>
<dbReference type="EMBL" id="JADILZ010000054">
    <property type="protein sequence ID" value="MBO8478468.1"/>
    <property type="molecule type" value="Genomic_DNA"/>
</dbReference>
<dbReference type="AlphaFoldDB" id="A0A9D9IVU4"/>
<evidence type="ECO:0000313" key="5">
    <source>
        <dbReference type="EMBL" id="MBO8478468.1"/>
    </source>
</evidence>
<accession>A0A9D9IVU4</accession>
<evidence type="ECO:0000256" key="3">
    <source>
        <dbReference type="ARBA" id="ARBA00023080"/>
    </source>
</evidence>
<dbReference type="Proteomes" id="UP000823771">
    <property type="component" value="Unassembled WGS sequence"/>
</dbReference>
<dbReference type="CDD" id="cd00555">
    <property type="entry name" value="Maf"/>
    <property type="match status" value="1"/>
</dbReference>
<name>A0A9D9IVU4_9BACT</name>
<dbReference type="NCBIfam" id="TIGR00172">
    <property type="entry name" value="maf"/>
    <property type="match status" value="1"/>
</dbReference>
<evidence type="ECO:0000256" key="1">
    <source>
        <dbReference type="ARBA" id="ARBA00001968"/>
    </source>
</evidence>
<dbReference type="GO" id="GO:0009117">
    <property type="term" value="P:nucleotide metabolic process"/>
    <property type="evidence" value="ECO:0007669"/>
    <property type="project" value="UniProtKB-KW"/>
</dbReference>
<organism evidence="5 6">
    <name type="scientific">Candidatus Cryptobacteroides excrementipullorum</name>
    <dbReference type="NCBI Taxonomy" id="2840761"/>
    <lineage>
        <taxon>Bacteria</taxon>
        <taxon>Pseudomonadati</taxon>
        <taxon>Bacteroidota</taxon>
        <taxon>Bacteroidia</taxon>
        <taxon>Bacteroidales</taxon>
        <taxon>Candidatus Cryptobacteroides</taxon>
    </lineage>
</organism>
<comment type="subcellular location">
    <subcellularLocation>
        <location evidence="4">Cytoplasm</location>
    </subcellularLocation>
</comment>
<dbReference type="PIRSF" id="PIRSF006305">
    <property type="entry name" value="Maf"/>
    <property type="match status" value="1"/>
</dbReference>
<evidence type="ECO:0000313" key="6">
    <source>
        <dbReference type="Proteomes" id="UP000823771"/>
    </source>
</evidence>
<dbReference type="PANTHER" id="PTHR43213">
    <property type="entry name" value="BIFUNCTIONAL DTTP/UTP PYROPHOSPHATASE/METHYLTRANSFERASE PROTEIN-RELATED"/>
    <property type="match status" value="1"/>
</dbReference>
<comment type="catalytic activity">
    <reaction evidence="4">
        <text>UTP + H2O = UMP + diphosphate + H(+)</text>
        <dbReference type="Rhea" id="RHEA:29395"/>
        <dbReference type="ChEBI" id="CHEBI:15377"/>
        <dbReference type="ChEBI" id="CHEBI:15378"/>
        <dbReference type="ChEBI" id="CHEBI:33019"/>
        <dbReference type="ChEBI" id="CHEBI:46398"/>
        <dbReference type="ChEBI" id="CHEBI:57865"/>
        <dbReference type="EC" id="3.6.1.9"/>
    </reaction>
</comment>
<feature type="site" description="Important for substrate specificity" evidence="4">
    <location>
        <position position="76"/>
    </location>
</feature>
<comment type="caution">
    <text evidence="4">Lacks conserved residue(s) required for the propagation of feature annotation.</text>
</comment>
<dbReference type="Gene3D" id="3.90.950.10">
    <property type="match status" value="1"/>
</dbReference>
<proteinExistence type="inferred from homology"/>
<reference evidence="5" key="1">
    <citation type="submission" date="2020-10" db="EMBL/GenBank/DDBJ databases">
        <authorList>
            <person name="Gilroy R."/>
        </authorList>
    </citation>
    <scope>NUCLEOTIDE SEQUENCE</scope>
    <source>
        <strain evidence="5">2478</strain>
    </source>
</reference>
<comment type="similarity">
    <text evidence="4">Belongs to the Maf family. YhdE subfamily.</text>
</comment>
<comment type="caution">
    <text evidence="5">The sequence shown here is derived from an EMBL/GenBank/DDBJ whole genome shotgun (WGS) entry which is preliminary data.</text>
</comment>
<dbReference type="SUPFAM" id="SSF52972">
    <property type="entry name" value="ITPase-like"/>
    <property type="match status" value="1"/>
</dbReference>
<keyword evidence="2 4" id="KW-0378">Hydrolase</keyword>
<dbReference type="GO" id="GO:0005737">
    <property type="term" value="C:cytoplasm"/>
    <property type="evidence" value="ECO:0007669"/>
    <property type="project" value="UniProtKB-SubCell"/>
</dbReference>
<feature type="active site" description="Proton acceptor" evidence="4">
    <location>
        <position position="75"/>
    </location>
</feature>
<dbReference type="EC" id="3.6.1.9" evidence="4"/>
<keyword evidence="3 4" id="KW-0546">Nucleotide metabolism</keyword>